<feature type="region of interest" description="Disordered" evidence="5">
    <location>
        <begin position="54"/>
        <end position="82"/>
    </location>
</feature>
<organism evidence="7 8">
    <name type="scientific">Pseudozyma hubeiensis (strain SY62)</name>
    <name type="common">Yeast</name>
    <dbReference type="NCBI Taxonomy" id="1305764"/>
    <lineage>
        <taxon>Eukaryota</taxon>
        <taxon>Fungi</taxon>
        <taxon>Dikarya</taxon>
        <taxon>Basidiomycota</taxon>
        <taxon>Ustilaginomycotina</taxon>
        <taxon>Ustilaginomycetes</taxon>
        <taxon>Ustilaginales</taxon>
        <taxon>Ustilaginaceae</taxon>
        <taxon>Pseudozyma</taxon>
    </lineage>
</organism>
<name>R9NW12_PSEHS</name>
<gene>
    <name evidence="7" type="ORF">PHSY_000278</name>
</gene>
<evidence type="ECO:0000256" key="2">
    <source>
        <dbReference type="ARBA" id="ARBA00022692"/>
    </source>
</evidence>
<evidence type="ECO:0000313" key="8">
    <source>
        <dbReference type="Proteomes" id="UP000014071"/>
    </source>
</evidence>
<sequence length="201" mass="21657">MSEQKQPLINNGGASYRESLDEDLDPRYATESYQHQPSSNNVVFDAASAVESQQPSRGASTWQQQQQHQQPTSFQGGSGGGGGGLSHSFGTSQAWSLSSICAIAWALPPFSSAFVLIWETENDLARFHAYQAGLSGVGLIVLLWILRTVLGLKTIGLLVGMGAYGWFWVNASTANKSAPSLSRNPYLPHIGDVASRWVGEE</sequence>
<dbReference type="AlphaFoldDB" id="R9NW12"/>
<keyword evidence="4 6" id="KW-0472">Membrane</keyword>
<feature type="transmembrane region" description="Helical" evidence="6">
    <location>
        <begin position="129"/>
        <end position="146"/>
    </location>
</feature>
<reference evidence="8" key="1">
    <citation type="journal article" date="2013" name="Genome Announc.">
        <title>Draft genome sequence of the basidiomycetous yeast-like fungus Pseudozyma hubeiensis SY62, which produces an abundant amount of the biosurfactant mannosylerythritol lipids.</title>
        <authorList>
            <person name="Konishi M."/>
            <person name="Hatada Y."/>
            <person name="Horiuchi J."/>
        </authorList>
    </citation>
    <scope>NUCLEOTIDE SEQUENCE [LARGE SCALE GENOMIC DNA]</scope>
    <source>
        <strain evidence="8">SY62</strain>
    </source>
</reference>
<evidence type="ECO:0000256" key="6">
    <source>
        <dbReference type="SAM" id="Phobius"/>
    </source>
</evidence>
<evidence type="ECO:0000313" key="7">
    <source>
        <dbReference type="EMBL" id="GAC92723.1"/>
    </source>
</evidence>
<accession>R9NW12</accession>
<dbReference type="HOGENOM" id="CLU_1360942_0_0_1"/>
<dbReference type="GeneID" id="24105589"/>
<feature type="region of interest" description="Disordered" evidence="5">
    <location>
        <begin position="1"/>
        <end position="39"/>
    </location>
</feature>
<dbReference type="EMBL" id="DF238767">
    <property type="protein sequence ID" value="GAC92723.1"/>
    <property type="molecule type" value="Genomic_DNA"/>
</dbReference>
<evidence type="ECO:0000256" key="1">
    <source>
        <dbReference type="ARBA" id="ARBA00004141"/>
    </source>
</evidence>
<dbReference type="OrthoDB" id="5546837at2759"/>
<evidence type="ECO:0000256" key="3">
    <source>
        <dbReference type="ARBA" id="ARBA00022989"/>
    </source>
</evidence>
<feature type="compositionally biased region" description="Polar residues" evidence="5">
    <location>
        <begin position="1"/>
        <end position="13"/>
    </location>
</feature>
<proteinExistence type="predicted"/>
<keyword evidence="2 6" id="KW-0812">Transmembrane</keyword>
<dbReference type="PANTHER" id="PTHR36460">
    <property type="entry name" value="UPF0132 DOMAIN PROTEIN (AFU_ORTHOLOGUE AFUA_3G10255)"/>
    <property type="match status" value="1"/>
</dbReference>
<dbReference type="eggNOG" id="ENOG502S13M">
    <property type="taxonomic scope" value="Eukaryota"/>
</dbReference>
<keyword evidence="8" id="KW-1185">Reference proteome</keyword>
<evidence type="ECO:0000256" key="5">
    <source>
        <dbReference type="SAM" id="MobiDB-lite"/>
    </source>
</evidence>
<dbReference type="GO" id="GO:0016020">
    <property type="term" value="C:membrane"/>
    <property type="evidence" value="ECO:0007669"/>
    <property type="project" value="UniProtKB-SubCell"/>
</dbReference>
<comment type="subcellular location">
    <subcellularLocation>
        <location evidence="1">Membrane</location>
        <topology evidence="1">Multi-pass membrane protein</topology>
    </subcellularLocation>
</comment>
<dbReference type="STRING" id="1305764.R9NW12"/>
<dbReference type="RefSeq" id="XP_012186310.1">
    <property type="nucleotide sequence ID" value="XM_012330920.1"/>
</dbReference>
<protein>
    <submittedName>
        <fullName evidence="7">Uncharacterized protein</fullName>
    </submittedName>
</protein>
<feature type="transmembrane region" description="Helical" evidence="6">
    <location>
        <begin position="152"/>
        <end position="169"/>
    </location>
</feature>
<keyword evidence="3 6" id="KW-1133">Transmembrane helix</keyword>
<dbReference type="Proteomes" id="UP000014071">
    <property type="component" value="Unassembled WGS sequence"/>
</dbReference>
<evidence type="ECO:0000256" key="4">
    <source>
        <dbReference type="ARBA" id="ARBA00023136"/>
    </source>
</evidence>
<dbReference type="PANTHER" id="PTHR36460:SF1">
    <property type="entry name" value="UPF0132 DOMAIN PROTEIN (AFU_ORTHOLOGUE AFUA_3G10255)"/>
    <property type="match status" value="1"/>
</dbReference>
<feature type="transmembrane region" description="Helical" evidence="6">
    <location>
        <begin position="94"/>
        <end position="117"/>
    </location>
</feature>